<name>A0A227J3T7_VIBPH</name>
<feature type="non-terminal residue" evidence="2">
    <location>
        <position position="70"/>
    </location>
</feature>
<dbReference type="Proteomes" id="UP000214596">
    <property type="component" value="Unassembled WGS sequence"/>
</dbReference>
<dbReference type="EMBL" id="NIXT01003624">
    <property type="protein sequence ID" value="OXE29105.1"/>
    <property type="molecule type" value="Genomic_DNA"/>
</dbReference>
<evidence type="ECO:0000256" key="1">
    <source>
        <dbReference type="SAM" id="Phobius"/>
    </source>
</evidence>
<proteinExistence type="predicted"/>
<dbReference type="AlphaFoldDB" id="A0A227J3T7"/>
<keyword evidence="1" id="KW-1133">Transmembrane helix</keyword>
<comment type="caution">
    <text evidence="2">The sequence shown here is derived from an EMBL/GenBank/DDBJ whole genome shotgun (WGS) entry which is preliminary data.</text>
</comment>
<keyword evidence="1" id="KW-0472">Membrane</keyword>
<evidence type="ECO:0000313" key="3">
    <source>
        <dbReference type="Proteomes" id="UP000214596"/>
    </source>
</evidence>
<keyword evidence="1" id="KW-0812">Transmembrane</keyword>
<reference evidence="2 3" key="1">
    <citation type="journal article" date="2017" name="Appl. Environ. Microbiol.">
        <title>Parallel evolution of two clades of a major Atlantic endemic Vibrio parahaemolyticus pathogen lineage by independent acquisition of related pathogenicity islands.</title>
        <authorList>
            <person name="Xu F."/>
            <person name="Gonzalez-Escalona N."/>
            <person name="Drees K.P."/>
            <person name="Sebra R.P."/>
            <person name="Cooper V.S."/>
            <person name="Jones S.H."/>
            <person name="Whistler C.A."/>
        </authorList>
    </citation>
    <scope>NUCLEOTIDE SEQUENCE [LARGE SCALE GENOMIC DNA]</scope>
    <source>
        <strain evidence="2 3">MAVP-3</strain>
    </source>
</reference>
<gene>
    <name evidence="2" type="ORF">CA163_30385</name>
</gene>
<feature type="transmembrane region" description="Helical" evidence="1">
    <location>
        <begin position="9"/>
        <end position="27"/>
    </location>
</feature>
<accession>A0A227J3T7</accession>
<evidence type="ECO:0000313" key="2">
    <source>
        <dbReference type="EMBL" id="OXE29105.1"/>
    </source>
</evidence>
<sequence>MFWYTVRRFNLFFITLMILTLVGFSLLRLDPLSHWANVEFWSGWQSYLINLSQLDFGLSKNGNAIYDELA</sequence>
<protein>
    <submittedName>
        <fullName evidence="2">Peptide ABC transporter permease</fullName>
    </submittedName>
</protein>
<organism evidence="2 3">
    <name type="scientific">Vibrio parahaemolyticus</name>
    <dbReference type="NCBI Taxonomy" id="670"/>
    <lineage>
        <taxon>Bacteria</taxon>
        <taxon>Pseudomonadati</taxon>
        <taxon>Pseudomonadota</taxon>
        <taxon>Gammaproteobacteria</taxon>
        <taxon>Vibrionales</taxon>
        <taxon>Vibrionaceae</taxon>
        <taxon>Vibrio</taxon>
    </lineage>
</organism>